<evidence type="ECO:0000313" key="1">
    <source>
        <dbReference type="EMBL" id="KAG9462842.1"/>
    </source>
</evidence>
<dbReference type="Proteomes" id="UP000770717">
    <property type="component" value="Unassembled WGS sequence"/>
</dbReference>
<gene>
    <name evidence="1" type="ORF">GDO78_023002</name>
</gene>
<dbReference type="AlphaFoldDB" id="A0A8J6B2D2"/>
<reference evidence="1" key="1">
    <citation type="thesis" date="2020" institute="ProQuest LLC" country="789 East Eisenhower Parkway, Ann Arbor, MI, USA">
        <title>Comparative Genomics and Chromosome Evolution.</title>
        <authorList>
            <person name="Mudd A.B."/>
        </authorList>
    </citation>
    <scope>NUCLEOTIDE SEQUENCE</scope>
    <source>
        <strain evidence="1">HN-11 Male</strain>
        <tissue evidence="1">Kidney and liver</tissue>
    </source>
</reference>
<evidence type="ECO:0000313" key="2">
    <source>
        <dbReference type="Proteomes" id="UP000770717"/>
    </source>
</evidence>
<sequence>MDHFLTPESTSFNFRILRINLYNLEIKPRVVIGLVIQVFPIISQSLGILVKVVGHNASPVDKKRLALAVQGIFALSPRRTGYIFPFCIIICLFNRFPPVCQS</sequence>
<organism evidence="1 2">
    <name type="scientific">Eleutherodactylus coqui</name>
    <name type="common">Puerto Rican coqui</name>
    <dbReference type="NCBI Taxonomy" id="57060"/>
    <lineage>
        <taxon>Eukaryota</taxon>
        <taxon>Metazoa</taxon>
        <taxon>Chordata</taxon>
        <taxon>Craniata</taxon>
        <taxon>Vertebrata</taxon>
        <taxon>Euteleostomi</taxon>
        <taxon>Amphibia</taxon>
        <taxon>Batrachia</taxon>
        <taxon>Anura</taxon>
        <taxon>Neobatrachia</taxon>
        <taxon>Hyloidea</taxon>
        <taxon>Eleutherodactylidae</taxon>
        <taxon>Eleutherodactylinae</taxon>
        <taxon>Eleutherodactylus</taxon>
        <taxon>Eleutherodactylus</taxon>
    </lineage>
</organism>
<accession>A0A8J6B2D2</accession>
<dbReference type="EMBL" id="WNTK01009236">
    <property type="protein sequence ID" value="KAG9462842.1"/>
    <property type="molecule type" value="Genomic_DNA"/>
</dbReference>
<name>A0A8J6B2D2_ELECQ</name>
<proteinExistence type="predicted"/>
<comment type="caution">
    <text evidence="1">The sequence shown here is derived from an EMBL/GenBank/DDBJ whole genome shotgun (WGS) entry which is preliminary data.</text>
</comment>
<protein>
    <submittedName>
        <fullName evidence="1">Uncharacterized protein</fullName>
    </submittedName>
</protein>
<keyword evidence="2" id="KW-1185">Reference proteome</keyword>